<keyword evidence="1" id="KW-0808">Transferase</keyword>
<protein>
    <submittedName>
        <fullName evidence="1">Shikimate O-hydroxycinnamoyltransferase protein</fullName>
        <ecNumber evidence="1">2.3.1.99</ecNumber>
    </submittedName>
</protein>
<dbReference type="Proteomes" id="UP000827976">
    <property type="component" value="Chromosome 8"/>
</dbReference>
<reference evidence="2" key="1">
    <citation type="journal article" date="2022" name="Nat. Commun.">
        <title>Chromosome evolution and the genetic basis of agronomically important traits in greater yam.</title>
        <authorList>
            <person name="Bredeson J.V."/>
            <person name="Lyons J.B."/>
            <person name="Oniyinde I.O."/>
            <person name="Okereke N.R."/>
            <person name="Kolade O."/>
            <person name="Nnabue I."/>
            <person name="Nwadili C.O."/>
            <person name="Hribova E."/>
            <person name="Parker M."/>
            <person name="Nwogha J."/>
            <person name="Shu S."/>
            <person name="Carlson J."/>
            <person name="Kariba R."/>
            <person name="Muthemba S."/>
            <person name="Knop K."/>
            <person name="Barton G.J."/>
            <person name="Sherwood A.V."/>
            <person name="Lopez-Montes A."/>
            <person name="Asiedu R."/>
            <person name="Jamnadass R."/>
            <person name="Muchugi A."/>
            <person name="Goodstein D."/>
            <person name="Egesi C.N."/>
            <person name="Featherston J."/>
            <person name="Asfaw A."/>
            <person name="Simpson G.G."/>
            <person name="Dolezel J."/>
            <person name="Hendre P.S."/>
            <person name="Van Deynze A."/>
            <person name="Kumar P.L."/>
            <person name="Obidiegwu J.E."/>
            <person name="Bhattacharjee R."/>
            <person name="Rokhsar D.S."/>
        </authorList>
    </citation>
    <scope>NUCLEOTIDE SEQUENCE [LARGE SCALE GENOMIC DNA]</scope>
    <source>
        <strain evidence="2">cv. TDa95/00328</strain>
    </source>
</reference>
<proteinExistence type="predicted"/>
<dbReference type="EC" id="2.3.1.99" evidence="1"/>
<evidence type="ECO:0000313" key="2">
    <source>
        <dbReference type="Proteomes" id="UP000827976"/>
    </source>
</evidence>
<organism evidence="1 2">
    <name type="scientific">Dioscorea alata</name>
    <name type="common">Purple yam</name>
    <dbReference type="NCBI Taxonomy" id="55571"/>
    <lineage>
        <taxon>Eukaryota</taxon>
        <taxon>Viridiplantae</taxon>
        <taxon>Streptophyta</taxon>
        <taxon>Embryophyta</taxon>
        <taxon>Tracheophyta</taxon>
        <taxon>Spermatophyta</taxon>
        <taxon>Magnoliopsida</taxon>
        <taxon>Liliopsida</taxon>
        <taxon>Dioscoreales</taxon>
        <taxon>Dioscoreaceae</taxon>
        <taxon>Dioscorea</taxon>
    </lineage>
</organism>
<sequence>MTSSKNSTMAVEIQVVESGLVAPSEETPKHSLWLSNLDLLVARAHVPTVYFYKHDGSQSGDFFSPEAMKVALSKALVHFYPLAGRLELDPCGGVQIQCTGEGVLFVVARSESVVDEFGEFEPSDEMRRLLVPSAPSGTPPCILVMLQLTFFKCGGVCLGAAVHHTAADGLGALYFMNSWSDIARGINKLSVSPYIDRTLLRAREPPSITSEHIEYAPKPLSKHSAAKRAFDSAILKLTKTQVESIKHSVASGKKPLSSFKAVVAHLWRSACKARKLIDTEATHLYITADARTRIKPQLPQGYLGNAIFRASAVANAGEIISNELDFSAEIISKSTDRLNDEHIRSLIDFLELQEDVKRLAKGAWVMPETDLWIISWQGLPIYDADFGWGKPVFMGRACLQFAGLVYIMNSPGEKGGLLLAVAMEPENMPQFKKIFYEDLGCA</sequence>
<keyword evidence="2" id="KW-1185">Reference proteome</keyword>
<keyword evidence="1" id="KW-0012">Acyltransferase</keyword>
<evidence type="ECO:0000313" key="1">
    <source>
        <dbReference type="EMBL" id="KAH7674958.1"/>
    </source>
</evidence>
<dbReference type="EMBL" id="CM037018">
    <property type="protein sequence ID" value="KAH7674958.1"/>
    <property type="molecule type" value="Genomic_DNA"/>
</dbReference>
<accession>A0ACB7VLE7</accession>
<comment type="caution">
    <text evidence="1">The sequence shown here is derived from an EMBL/GenBank/DDBJ whole genome shotgun (WGS) entry which is preliminary data.</text>
</comment>
<gene>
    <name evidence="1" type="ORF">IHE45_08G106900</name>
</gene>
<name>A0ACB7VLE7_DIOAL</name>